<reference evidence="1 2" key="1">
    <citation type="journal article" date="2015" name="Genome Announc.">
        <title>Draft Genome Sequence and Gene Annotation of the Entomopathogenic Fungus Verticillium hemipterigenum.</title>
        <authorList>
            <person name="Horn F."/>
            <person name="Habel A."/>
            <person name="Scharf D.H."/>
            <person name="Dworschak J."/>
            <person name="Brakhage A.A."/>
            <person name="Guthke R."/>
            <person name="Hertweck C."/>
            <person name="Linde J."/>
        </authorList>
    </citation>
    <scope>NUCLEOTIDE SEQUENCE [LARGE SCALE GENOMIC DNA]</scope>
</reference>
<accession>A0A0A1TSA2</accession>
<evidence type="ECO:0000313" key="2">
    <source>
        <dbReference type="Proteomes" id="UP000039046"/>
    </source>
</evidence>
<keyword evidence="2" id="KW-1185">Reference proteome</keyword>
<dbReference type="AlphaFoldDB" id="A0A0A1TSA2"/>
<protein>
    <submittedName>
        <fullName evidence="1">Uncharacterized protein</fullName>
    </submittedName>
</protein>
<dbReference type="HOGENOM" id="CLU_1679197_0_0_1"/>
<organism evidence="1 2">
    <name type="scientific">[Torrubiella] hemipterigena</name>
    <dbReference type="NCBI Taxonomy" id="1531966"/>
    <lineage>
        <taxon>Eukaryota</taxon>
        <taxon>Fungi</taxon>
        <taxon>Dikarya</taxon>
        <taxon>Ascomycota</taxon>
        <taxon>Pezizomycotina</taxon>
        <taxon>Sordariomycetes</taxon>
        <taxon>Hypocreomycetidae</taxon>
        <taxon>Hypocreales</taxon>
        <taxon>Clavicipitaceae</taxon>
        <taxon>Clavicipitaceae incertae sedis</taxon>
        <taxon>'Torrubiella' clade</taxon>
    </lineage>
</organism>
<proteinExistence type="predicted"/>
<sequence>MGPEETMALCCPVNHKPNGFICSYDIGPLSTFPASYSSACIDTQVDKGRTLVTETIVGPETTTVIQRSGYTARPSLYQVPINETVYDDPGSEFYLGPADNFVQSNKGMLILIQSKGDSGKDGKGSGEAPVSSSPKAWMSIGMPLLVAGLGAIAGSYV</sequence>
<dbReference type="EMBL" id="CDHN01000006">
    <property type="protein sequence ID" value="CEJ94327.1"/>
    <property type="molecule type" value="Genomic_DNA"/>
</dbReference>
<gene>
    <name evidence="1" type="ORF">VHEMI09866</name>
</gene>
<name>A0A0A1TSA2_9HYPO</name>
<evidence type="ECO:0000313" key="1">
    <source>
        <dbReference type="EMBL" id="CEJ94327.1"/>
    </source>
</evidence>
<dbReference type="Proteomes" id="UP000039046">
    <property type="component" value="Unassembled WGS sequence"/>
</dbReference>